<evidence type="ECO:0000313" key="3">
    <source>
        <dbReference type="Proteomes" id="UP000286931"/>
    </source>
</evidence>
<dbReference type="Gene3D" id="2.60.20.10">
    <property type="entry name" value="Crystallins"/>
    <property type="match status" value="1"/>
</dbReference>
<name>A0A401Z0A5_9ACTN</name>
<dbReference type="AlphaFoldDB" id="A0A401Z0A5"/>
<protein>
    <recommendedName>
        <fullName evidence="4">Peptidase inhibitor family I36</fullName>
    </recommendedName>
</protein>
<dbReference type="Pfam" id="PF03995">
    <property type="entry name" value="Inhibitor_I36"/>
    <property type="match status" value="1"/>
</dbReference>
<gene>
    <name evidence="2" type="ORF">EHYA_08055</name>
</gene>
<dbReference type="RefSeq" id="WP_126642057.1">
    <property type="nucleotide sequence ID" value="NZ_BIFH01000038.1"/>
</dbReference>
<evidence type="ECO:0008006" key="4">
    <source>
        <dbReference type="Google" id="ProtNLM"/>
    </source>
</evidence>
<keyword evidence="1" id="KW-0732">Signal</keyword>
<keyword evidence="3" id="KW-1185">Reference proteome</keyword>
<comment type="caution">
    <text evidence="2">The sequence shown here is derived from an EMBL/GenBank/DDBJ whole genome shotgun (WGS) entry which is preliminary data.</text>
</comment>
<organism evidence="2 3">
    <name type="scientific">Embleya hyalina</name>
    <dbReference type="NCBI Taxonomy" id="516124"/>
    <lineage>
        <taxon>Bacteria</taxon>
        <taxon>Bacillati</taxon>
        <taxon>Actinomycetota</taxon>
        <taxon>Actinomycetes</taxon>
        <taxon>Kitasatosporales</taxon>
        <taxon>Streptomycetaceae</taxon>
        <taxon>Embleya</taxon>
    </lineage>
</organism>
<proteinExistence type="predicted"/>
<feature type="signal peptide" evidence="1">
    <location>
        <begin position="1"/>
        <end position="31"/>
    </location>
</feature>
<reference evidence="2 3" key="1">
    <citation type="submission" date="2018-12" db="EMBL/GenBank/DDBJ databases">
        <title>Draft genome sequence of Embleya hyalina NBRC 13850T.</title>
        <authorList>
            <person name="Komaki H."/>
            <person name="Hosoyama A."/>
            <person name="Kimura A."/>
            <person name="Ichikawa N."/>
            <person name="Tamura T."/>
        </authorList>
    </citation>
    <scope>NUCLEOTIDE SEQUENCE [LARGE SCALE GENOMIC DNA]</scope>
    <source>
        <strain evidence="2 3">NBRC 13850</strain>
    </source>
</reference>
<dbReference type="EMBL" id="BIFH01000038">
    <property type="protein sequence ID" value="GCE00330.1"/>
    <property type="molecule type" value="Genomic_DNA"/>
</dbReference>
<feature type="chain" id="PRO_5019502304" description="Peptidase inhibitor family I36" evidence="1">
    <location>
        <begin position="32"/>
        <end position="130"/>
    </location>
</feature>
<accession>A0A401Z0A5</accession>
<evidence type="ECO:0000256" key="1">
    <source>
        <dbReference type="SAM" id="SignalP"/>
    </source>
</evidence>
<dbReference type="OrthoDB" id="3544222at2"/>
<dbReference type="Proteomes" id="UP000286931">
    <property type="component" value="Unassembled WGS sequence"/>
</dbReference>
<sequence>MRIATRRVTGAGLVALALLLGMSLAPGTASARGGYDRCTSGYSCYFSDTEGGGDLWYAPGPGCWNLGTWNPPFNDRISSVWNRGGGVVHMYNWVGHWLWIDDVQVGQQWNVYGGDRRNDVIDMVCIGSTP</sequence>
<evidence type="ECO:0000313" key="2">
    <source>
        <dbReference type="EMBL" id="GCE00330.1"/>
    </source>
</evidence>